<dbReference type="SUPFAM" id="SSF55831">
    <property type="entry name" value="Thymidylate synthase/dCMP hydroxymethylase"/>
    <property type="match status" value="1"/>
</dbReference>
<feature type="domain" description="Thymidylate synthase/dCMP hydroxymethylase" evidence="3">
    <location>
        <begin position="133"/>
        <end position="242"/>
    </location>
</feature>
<evidence type="ECO:0000256" key="1">
    <source>
        <dbReference type="ARBA" id="ARBA00022603"/>
    </source>
</evidence>
<evidence type="ECO:0000256" key="2">
    <source>
        <dbReference type="ARBA" id="ARBA00022679"/>
    </source>
</evidence>
<proteinExistence type="predicted"/>
<protein>
    <recommendedName>
        <fullName evidence="3">Thymidylate synthase/dCMP hydroxymethylase domain-containing protein</fullName>
    </recommendedName>
</protein>
<reference evidence="4" key="1">
    <citation type="journal article" date="2015" name="Nature">
        <title>Complex archaea that bridge the gap between prokaryotes and eukaryotes.</title>
        <authorList>
            <person name="Spang A."/>
            <person name="Saw J.H."/>
            <person name="Jorgensen S.L."/>
            <person name="Zaremba-Niedzwiedzka K."/>
            <person name="Martijn J."/>
            <person name="Lind A.E."/>
            <person name="van Eijk R."/>
            <person name="Schleper C."/>
            <person name="Guy L."/>
            <person name="Ettema T.J."/>
        </authorList>
    </citation>
    <scope>NUCLEOTIDE SEQUENCE</scope>
</reference>
<dbReference type="InterPro" id="IPR023451">
    <property type="entry name" value="Thymidate_synth/dCMP_Mease_dom"/>
</dbReference>
<dbReference type="AlphaFoldDB" id="A0A0F9UZ67"/>
<keyword evidence="1" id="KW-0489">Methyltransferase</keyword>
<dbReference type="Pfam" id="PF00303">
    <property type="entry name" value="Thymidylat_synt"/>
    <property type="match status" value="1"/>
</dbReference>
<dbReference type="EMBL" id="LAZR01000497">
    <property type="protein sequence ID" value="KKN66561.1"/>
    <property type="molecule type" value="Genomic_DNA"/>
</dbReference>
<dbReference type="InterPro" id="IPR045097">
    <property type="entry name" value="Thymidate_synth/dCMP_Mease"/>
</dbReference>
<dbReference type="GO" id="GO:0032259">
    <property type="term" value="P:methylation"/>
    <property type="evidence" value="ECO:0007669"/>
    <property type="project" value="UniProtKB-KW"/>
</dbReference>
<dbReference type="GO" id="GO:0004799">
    <property type="term" value="F:thymidylate synthase activity"/>
    <property type="evidence" value="ECO:0007669"/>
    <property type="project" value="TreeGrafter"/>
</dbReference>
<gene>
    <name evidence="4" type="ORF">LCGC14_0470300</name>
</gene>
<dbReference type="InterPro" id="IPR036926">
    <property type="entry name" value="Thymidate_synth/dCMP_Mease_sf"/>
</dbReference>
<name>A0A0F9UZ67_9ZZZZ</name>
<sequence length="255" mass="29080">MNLEFIESTTLPDAWFQCIDRILESGRKYTIDRGSYEGQQRLEFDYITVHIKYPGVRPLLPDIPPHLGIPNPVADGYLEEYLPYLMTSTKKEGEDYTYGERLAGWNYFEFPNTKSFTDSIEVITLSGLSDYLDFIEIDQISEVINMYKEDGHRTNQACMSVSAPSDISLKDPPCLRTIDTRISDGHLHFVVYFRSWDLYSGFPANLGAIQLLKEYMSAEIGVDDGEIIASSKGLHLYDYAWKLAELRAGKEIING</sequence>
<dbReference type="GO" id="GO:0006231">
    <property type="term" value="P:dTMP biosynthetic process"/>
    <property type="evidence" value="ECO:0007669"/>
    <property type="project" value="TreeGrafter"/>
</dbReference>
<dbReference type="PANTHER" id="PTHR11548">
    <property type="entry name" value="THYMIDYLATE SYNTHASE 1"/>
    <property type="match status" value="1"/>
</dbReference>
<organism evidence="4">
    <name type="scientific">marine sediment metagenome</name>
    <dbReference type="NCBI Taxonomy" id="412755"/>
    <lineage>
        <taxon>unclassified sequences</taxon>
        <taxon>metagenomes</taxon>
        <taxon>ecological metagenomes</taxon>
    </lineage>
</organism>
<dbReference type="PANTHER" id="PTHR11548:SF1">
    <property type="entry name" value="THYMIDYLATE SYNTHASE 1"/>
    <property type="match status" value="1"/>
</dbReference>
<evidence type="ECO:0000313" key="4">
    <source>
        <dbReference type="EMBL" id="KKN66561.1"/>
    </source>
</evidence>
<evidence type="ECO:0000259" key="3">
    <source>
        <dbReference type="Pfam" id="PF00303"/>
    </source>
</evidence>
<dbReference type="Gene3D" id="3.30.572.10">
    <property type="entry name" value="Thymidylate synthase/dCMP hydroxymethylase domain"/>
    <property type="match status" value="1"/>
</dbReference>
<comment type="caution">
    <text evidence="4">The sequence shown here is derived from an EMBL/GenBank/DDBJ whole genome shotgun (WGS) entry which is preliminary data.</text>
</comment>
<dbReference type="GO" id="GO:0005829">
    <property type="term" value="C:cytosol"/>
    <property type="evidence" value="ECO:0007669"/>
    <property type="project" value="TreeGrafter"/>
</dbReference>
<accession>A0A0F9UZ67</accession>
<keyword evidence="2" id="KW-0808">Transferase</keyword>